<organism evidence="2 3">
    <name type="scientific">Colocasia esculenta</name>
    <name type="common">Wild taro</name>
    <name type="synonym">Arum esculentum</name>
    <dbReference type="NCBI Taxonomy" id="4460"/>
    <lineage>
        <taxon>Eukaryota</taxon>
        <taxon>Viridiplantae</taxon>
        <taxon>Streptophyta</taxon>
        <taxon>Embryophyta</taxon>
        <taxon>Tracheophyta</taxon>
        <taxon>Spermatophyta</taxon>
        <taxon>Magnoliopsida</taxon>
        <taxon>Liliopsida</taxon>
        <taxon>Araceae</taxon>
        <taxon>Aroideae</taxon>
        <taxon>Colocasieae</taxon>
        <taxon>Colocasia</taxon>
    </lineage>
</organism>
<reference evidence="2" key="1">
    <citation type="submission" date="2017-07" db="EMBL/GenBank/DDBJ databases">
        <title>Taro Niue Genome Assembly and Annotation.</title>
        <authorList>
            <person name="Atibalentja N."/>
            <person name="Keating K."/>
            <person name="Fields C.J."/>
        </authorList>
    </citation>
    <scope>NUCLEOTIDE SEQUENCE</scope>
    <source>
        <strain evidence="2">Niue_2</strain>
        <tissue evidence="2">Leaf</tissue>
    </source>
</reference>
<gene>
    <name evidence="2" type="ORF">Taro_034531</name>
</gene>
<evidence type="ECO:0000313" key="2">
    <source>
        <dbReference type="EMBL" id="MQM01775.1"/>
    </source>
</evidence>
<dbReference type="EMBL" id="NMUH01002731">
    <property type="protein sequence ID" value="MQM01775.1"/>
    <property type="molecule type" value="Genomic_DNA"/>
</dbReference>
<keyword evidence="3" id="KW-1185">Reference proteome</keyword>
<dbReference type="AlphaFoldDB" id="A0A843WAC3"/>
<dbReference type="OrthoDB" id="764584at2759"/>
<name>A0A843WAC3_COLES</name>
<proteinExistence type="predicted"/>
<evidence type="ECO:0000256" key="1">
    <source>
        <dbReference type="SAM" id="MobiDB-lite"/>
    </source>
</evidence>
<accession>A0A843WAC3</accession>
<dbReference type="PANTHER" id="PTHR33702">
    <property type="entry name" value="BNAA09G40010D PROTEIN"/>
    <property type="match status" value="1"/>
</dbReference>
<evidence type="ECO:0000313" key="3">
    <source>
        <dbReference type="Proteomes" id="UP000652761"/>
    </source>
</evidence>
<dbReference type="Proteomes" id="UP000652761">
    <property type="component" value="Unassembled WGS sequence"/>
</dbReference>
<feature type="region of interest" description="Disordered" evidence="1">
    <location>
        <begin position="25"/>
        <end position="51"/>
    </location>
</feature>
<feature type="compositionally biased region" description="Gly residues" evidence="1">
    <location>
        <begin position="41"/>
        <end position="50"/>
    </location>
</feature>
<sequence>MESFPVQFCRNIRLMWRRRRYQRIDGSSPGGGRKGLRIVKLGGGGGGGGSPRRTWKLRRALRLRVRLLSPLGLLARVKDAYINTMLRLAGKSGGVSGFVAPDAFWAKRVPKARTAHPAPPLDFETRILVEIYKSFLSPNQLAAL</sequence>
<dbReference type="PANTHER" id="PTHR33702:SF30">
    <property type="entry name" value="OS05G0576600 PROTEIN"/>
    <property type="match status" value="1"/>
</dbReference>
<comment type="caution">
    <text evidence="2">The sequence shown here is derived from an EMBL/GenBank/DDBJ whole genome shotgun (WGS) entry which is preliminary data.</text>
</comment>
<protein>
    <submittedName>
        <fullName evidence="2">Uncharacterized protein</fullName>
    </submittedName>
</protein>